<feature type="transmembrane region" description="Helical" evidence="13">
    <location>
        <begin position="6"/>
        <end position="30"/>
    </location>
</feature>
<dbReference type="GO" id="GO:0045259">
    <property type="term" value="C:proton-transporting ATP synthase complex"/>
    <property type="evidence" value="ECO:0007669"/>
    <property type="project" value="UniProtKB-KW"/>
</dbReference>
<evidence type="ECO:0000256" key="10">
    <source>
        <dbReference type="ARBA" id="ARBA00023128"/>
    </source>
</evidence>
<keyword evidence="7 12" id="KW-0375">Hydrogen ion transport</keyword>
<protein>
    <recommendedName>
        <fullName evidence="12">ATP synthase complex subunit 8</fullName>
    </recommendedName>
</protein>
<evidence type="ECO:0000256" key="2">
    <source>
        <dbReference type="ARBA" id="ARBA00008892"/>
    </source>
</evidence>
<proteinExistence type="inferred from homology"/>
<dbReference type="AlphaFoldDB" id="A0A514LPJ3"/>
<reference evidence="14" key="1">
    <citation type="journal article" date="2019" name="Methods Ecol Evol">
        <title>Cost efficient high throughput capture of museum arthropod specimen DNA using PCR generated baits.</title>
        <authorList>
            <person name="Knyshov A."/>
            <person name="Gordon E.R.L."/>
            <person name="Weirauch C."/>
        </authorList>
    </citation>
    <scope>NUCLEOTIDE SEQUENCE</scope>
</reference>
<comment type="subunit">
    <text evidence="3">F-type ATPases have 2 components, CF(1) - the catalytic core - and CF(0) - the membrane proton channel.</text>
</comment>
<dbReference type="GO" id="GO:0015986">
    <property type="term" value="P:proton motive force-driven ATP synthesis"/>
    <property type="evidence" value="ECO:0007669"/>
    <property type="project" value="InterPro"/>
</dbReference>
<accession>A0A514LPJ3</accession>
<evidence type="ECO:0000256" key="3">
    <source>
        <dbReference type="ARBA" id="ARBA00011291"/>
    </source>
</evidence>
<keyword evidence="11 13" id="KW-0472">Membrane</keyword>
<dbReference type="GO" id="GO:0015078">
    <property type="term" value="F:proton transmembrane transporter activity"/>
    <property type="evidence" value="ECO:0007669"/>
    <property type="project" value="InterPro"/>
</dbReference>
<dbReference type="Pfam" id="PF00895">
    <property type="entry name" value="ATP-synt_8"/>
    <property type="match status" value="1"/>
</dbReference>
<sequence>MPQMAPIWWFTLFMVFILTYCVYMMLIYFYNIYQPKTEKFNKNLNIKNISWKW</sequence>
<dbReference type="EMBL" id="MK393948">
    <property type="protein sequence ID" value="QDI93391.1"/>
    <property type="molecule type" value="Genomic_DNA"/>
</dbReference>
<evidence type="ECO:0000256" key="1">
    <source>
        <dbReference type="ARBA" id="ARBA00004304"/>
    </source>
</evidence>
<evidence type="ECO:0000256" key="13">
    <source>
        <dbReference type="SAM" id="Phobius"/>
    </source>
</evidence>
<keyword evidence="9 12" id="KW-0406">Ion transport</keyword>
<dbReference type="GO" id="GO:0031966">
    <property type="term" value="C:mitochondrial membrane"/>
    <property type="evidence" value="ECO:0007669"/>
    <property type="project" value="UniProtKB-SubCell"/>
</dbReference>
<organism evidence="14">
    <name type="scientific">Insulaphylus sp. ph6</name>
    <dbReference type="NCBI Taxonomy" id="2127009"/>
    <lineage>
        <taxon>Eukaryota</taxon>
        <taxon>Metazoa</taxon>
        <taxon>Ecdysozoa</taxon>
        <taxon>Arthropoda</taxon>
        <taxon>Hexapoda</taxon>
        <taxon>Insecta</taxon>
        <taxon>Pterygota</taxon>
        <taxon>Neoptera</taxon>
        <taxon>Paraneoptera</taxon>
        <taxon>Hemiptera</taxon>
        <taxon>Heteroptera</taxon>
        <taxon>Panheteroptera</taxon>
        <taxon>Cimicomorpha</taxon>
        <taxon>Miridae</taxon>
        <taxon>Phylini</taxon>
        <taxon>Insulaphylus</taxon>
    </lineage>
</organism>
<keyword evidence="8 13" id="KW-1133">Transmembrane helix</keyword>
<name>A0A514LPJ3_9HEMI</name>
<evidence type="ECO:0000256" key="6">
    <source>
        <dbReference type="ARBA" id="ARBA00022692"/>
    </source>
</evidence>
<dbReference type="InterPro" id="IPR001421">
    <property type="entry name" value="ATP8_metazoa"/>
</dbReference>
<keyword evidence="4 12" id="KW-0813">Transport</keyword>
<keyword evidence="5 12" id="KW-0138">CF(0)</keyword>
<gene>
    <name evidence="14" type="primary">ATP8</name>
</gene>
<evidence type="ECO:0000256" key="8">
    <source>
        <dbReference type="ARBA" id="ARBA00022989"/>
    </source>
</evidence>
<comment type="similarity">
    <text evidence="2 12">Belongs to the ATPase protein 8 family.</text>
</comment>
<evidence type="ECO:0000256" key="12">
    <source>
        <dbReference type="RuleBase" id="RU003661"/>
    </source>
</evidence>
<keyword evidence="10 12" id="KW-0496">Mitochondrion</keyword>
<comment type="subcellular location">
    <subcellularLocation>
        <location evidence="1 12">Mitochondrion membrane</location>
        <topology evidence="1 12">Single-pass membrane protein</topology>
    </subcellularLocation>
</comment>
<evidence type="ECO:0000256" key="11">
    <source>
        <dbReference type="ARBA" id="ARBA00023136"/>
    </source>
</evidence>
<evidence type="ECO:0000256" key="9">
    <source>
        <dbReference type="ARBA" id="ARBA00023065"/>
    </source>
</evidence>
<keyword evidence="6 12" id="KW-0812">Transmembrane</keyword>
<geneLocation type="mitochondrion" evidence="14"/>
<evidence type="ECO:0000256" key="7">
    <source>
        <dbReference type="ARBA" id="ARBA00022781"/>
    </source>
</evidence>
<evidence type="ECO:0000313" key="14">
    <source>
        <dbReference type="EMBL" id="QDI93391.1"/>
    </source>
</evidence>
<evidence type="ECO:0000256" key="4">
    <source>
        <dbReference type="ARBA" id="ARBA00022448"/>
    </source>
</evidence>
<evidence type="ECO:0000256" key="5">
    <source>
        <dbReference type="ARBA" id="ARBA00022547"/>
    </source>
</evidence>